<dbReference type="PANTHER" id="PTHR40743:SF1">
    <property type="entry name" value="POSSIBLE GLYCOSYLTRANSFERASE"/>
    <property type="match status" value="1"/>
</dbReference>
<organism evidence="5 6">
    <name type="scientific">Citreimonas salinaria</name>
    <dbReference type="NCBI Taxonomy" id="321339"/>
    <lineage>
        <taxon>Bacteria</taxon>
        <taxon>Pseudomonadati</taxon>
        <taxon>Pseudomonadota</taxon>
        <taxon>Alphaproteobacteria</taxon>
        <taxon>Rhodobacterales</taxon>
        <taxon>Roseobacteraceae</taxon>
        <taxon>Citreimonas</taxon>
    </lineage>
</organism>
<dbReference type="CDD" id="cd00761">
    <property type="entry name" value="Glyco_tranf_GTA_type"/>
    <property type="match status" value="1"/>
</dbReference>
<dbReference type="Gene3D" id="3.90.550.10">
    <property type="entry name" value="Spore Coat Polysaccharide Biosynthesis Protein SpsA, Chain A"/>
    <property type="match status" value="1"/>
</dbReference>
<dbReference type="Pfam" id="PF02709">
    <property type="entry name" value="Glyco_transf_7C"/>
    <property type="match status" value="1"/>
</dbReference>
<dbReference type="RefSeq" id="WP_089885582.1">
    <property type="nucleotide sequence ID" value="NZ_FNPF01000020.1"/>
</dbReference>
<keyword evidence="6" id="KW-1185">Reference proteome</keyword>
<dbReference type="Gene3D" id="3.40.50.11340">
    <property type="match status" value="1"/>
</dbReference>
<dbReference type="SUPFAM" id="SSF53448">
    <property type="entry name" value="Nucleotide-diphospho-sugar transferases"/>
    <property type="match status" value="1"/>
</dbReference>
<keyword evidence="1 5" id="KW-0808">Transferase</keyword>
<name>A0A1H3N481_9RHOB</name>
<dbReference type="InterPro" id="IPR001173">
    <property type="entry name" value="Glyco_trans_2-like"/>
</dbReference>
<keyword evidence="5" id="KW-0328">Glycosyltransferase</keyword>
<dbReference type="OrthoDB" id="7819757at2"/>
<feature type="compositionally biased region" description="Basic and acidic residues" evidence="2">
    <location>
        <begin position="289"/>
        <end position="304"/>
    </location>
</feature>
<sequence length="717" mass="77084">MRYAAFWAALDAGRRALEAGDTHTAAARLDEARGFSAGLPAEMRAARRALVDGLAARLEGRQPSGKPATGDPAPEAHEIEAPAADMPVPDPAPPAAPDAPLLGPIAAQGVPGTSLVTCAMNRTDNLKRALASWIACDGIDEIVVIDWSSDEPVAPALEAAGLDDPRLRVVRVEGEPRWILSYAFNAGFRLARHDRILKADADIVLAPDFPARNPLPEGTFVAGNWRTATPDQAYVNGFFLAHRADLAAVGGFNEFITTYGWDDDDLYHRLVLNGVRRIDVAPGSLRHLDHDNDARLGHDDDARSGRVPAPVRSAAEEIRATTQWRIRRNHYIAAVMPVWDAAKIPLPLAVEAPDRLRRAAPPVHAVPARIKAAADAHALAEIASWHIGPEVLALEPARVGMLLSAPLAGIGRADLDAALAVQKAAPRLAAPHLAPARPRLFIDAQHGLGNRMRAIGSAAAIAEATGRELVIVWDPDHHCQARLADLFHHLGAIVEESFVAEAAGMGCAVYNYMEIEPGAHKDAALDLSHGGDIYARSAYALNAAPSHWAAENRFLHTLRPTEPVQALVDGAGGPFDVSLHVRMVGAPGTDTASYDRAENWTGEGHAAINHWREQSHYSRFMKRLDALIAAGAADRVFLAADAPETYAAFAETYGDRVRRLERTAYDRSTAQLVHALADAILLGRAPLLLGSTWSSFSELAMRLSRQDIKSEMSGTDF</sequence>
<evidence type="ECO:0000313" key="5">
    <source>
        <dbReference type="EMBL" id="SDY83771.1"/>
    </source>
</evidence>
<protein>
    <submittedName>
        <fullName evidence="5">N-terminal domain of galactosyltransferase</fullName>
    </submittedName>
</protein>
<accession>A0A1H3N481</accession>
<dbReference type="GO" id="GO:0016757">
    <property type="term" value="F:glycosyltransferase activity"/>
    <property type="evidence" value="ECO:0007669"/>
    <property type="project" value="UniProtKB-KW"/>
</dbReference>
<evidence type="ECO:0000259" key="4">
    <source>
        <dbReference type="Pfam" id="PF02709"/>
    </source>
</evidence>
<feature type="domain" description="Galactosyltransferase C-terminal" evidence="4">
    <location>
        <begin position="224"/>
        <end position="290"/>
    </location>
</feature>
<dbReference type="STRING" id="321339.SAMN05444340_12026"/>
<feature type="domain" description="Glycosyltransferase 2-like" evidence="3">
    <location>
        <begin position="114"/>
        <end position="209"/>
    </location>
</feature>
<dbReference type="Pfam" id="PF00535">
    <property type="entry name" value="Glycos_transf_2"/>
    <property type="match status" value="1"/>
</dbReference>
<dbReference type="Proteomes" id="UP000199286">
    <property type="component" value="Unassembled WGS sequence"/>
</dbReference>
<dbReference type="InterPro" id="IPR029044">
    <property type="entry name" value="Nucleotide-diphossugar_trans"/>
</dbReference>
<dbReference type="EMBL" id="FNPF01000020">
    <property type="protein sequence ID" value="SDY83771.1"/>
    <property type="molecule type" value="Genomic_DNA"/>
</dbReference>
<gene>
    <name evidence="5" type="ORF">SAMN05444340_12026</name>
</gene>
<dbReference type="Gene3D" id="3.40.50.11350">
    <property type="match status" value="1"/>
</dbReference>
<feature type="region of interest" description="Disordered" evidence="2">
    <location>
        <begin position="289"/>
        <end position="312"/>
    </location>
</feature>
<evidence type="ECO:0000256" key="1">
    <source>
        <dbReference type="ARBA" id="ARBA00022679"/>
    </source>
</evidence>
<evidence type="ECO:0000313" key="6">
    <source>
        <dbReference type="Proteomes" id="UP000199286"/>
    </source>
</evidence>
<reference evidence="5 6" key="1">
    <citation type="submission" date="2016-10" db="EMBL/GenBank/DDBJ databases">
        <authorList>
            <person name="de Groot N.N."/>
        </authorList>
    </citation>
    <scope>NUCLEOTIDE SEQUENCE [LARGE SCALE GENOMIC DNA]</scope>
    <source>
        <strain evidence="5 6">DSM 26880</strain>
    </source>
</reference>
<evidence type="ECO:0000259" key="3">
    <source>
        <dbReference type="Pfam" id="PF00535"/>
    </source>
</evidence>
<dbReference type="AlphaFoldDB" id="A0A1H3N481"/>
<dbReference type="PANTHER" id="PTHR40743">
    <property type="entry name" value="NUCLEOTIDE-DIPHOSPHO-SUGAR TRANSFERASE CONTAINING PROTEIN"/>
    <property type="match status" value="1"/>
</dbReference>
<evidence type="ECO:0000256" key="2">
    <source>
        <dbReference type="SAM" id="MobiDB-lite"/>
    </source>
</evidence>
<dbReference type="InterPro" id="IPR027791">
    <property type="entry name" value="Galactosyl_T_C"/>
</dbReference>
<proteinExistence type="predicted"/>